<dbReference type="InterPro" id="IPR006059">
    <property type="entry name" value="SBP"/>
</dbReference>
<dbReference type="RefSeq" id="WP_129149628.1">
    <property type="nucleotide sequence ID" value="NZ_JBHSDO010000013.1"/>
</dbReference>
<protein>
    <recommendedName>
        <fullName evidence="6">ABC transporter substrate-binding protein</fullName>
    </recommendedName>
</protein>
<evidence type="ECO:0000256" key="3">
    <source>
        <dbReference type="SAM" id="SignalP"/>
    </source>
</evidence>
<reference evidence="4 5" key="1">
    <citation type="journal article" date="2017" name="Int. J. Syst. Evol. Microbiol.">
        <title>Achromobacter aloeverae sp. nov., isolated from the root of Aloe vera (L.) Burm.f.</title>
        <authorList>
            <person name="Kuncharoen N."/>
            <person name="Muramatsu Y."/>
            <person name="Shibata C."/>
            <person name="Kamakura Y."/>
            <person name="Nakagawa Y."/>
            <person name="Tanasupawat S."/>
        </authorList>
    </citation>
    <scope>NUCLEOTIDE SEQUENCE [LARGE SCALE GENOMIC DNA]</scope>
    <source>
        <strain evidence="4 5">AVA-1</strain>
    </source>
</reference>
<name>A0A4Q1HMB1_9BURK</name>
<feature type="chain" id="PRO_5020371473" description="ABC transporter substrate-binding protein" evidence="3">
    <location>
        <begin position="31"/>
        <end position="372"/>
    </location>
</feature>
<dbReference type="SUPFAM" id="SSF53850">
    <property type="entry name" value="Periplasmic binding protein-like II"/>
    <property type="match status" value="1"/>
</dbReference>
<evidence type="ECO:0000256" key="2">
    <source>
        <dbReference type="SAM" id="MobiDB-lite"/>
    </source>
</evidence>
<organism evidence="4 5">
    <name type="scientific">Achromobacter aloeverae</name>
    <dbReference type="NCBI Taxonomy" id="1750518"/>
    <lineage>
        <taxon>Bacteria</taxon>
        <taxon>Pseudomonadati</taxon>
        <taxon>Pseudomonadota</taxon>
        <taxon>Betaproteobacteria</taxon>
        <taxon>Burkholderiales</taxon>
        <taxon>Alcaligenaceae</taxon>
        <taxon>Achromobacter</taxon>
    </lineage>
</organism>
<dbReference type="AlphaFoldDB" id="A0A4Q1HMB1"/>
<dbReference type="GO" id="GO:0030975">
    <property type="term" value="F:thiamine binding"/>
    <property type="evidence" value="ECO:0007669"/>
    <property type="project" value="TreeGrafter"/>
</dbReference>
<sequence length="372" mass="39127">MAALRARRSFLITAGAIAPALLGLPRLAGAAAQCGAGVVVGMPAGPRQALLHEVLDPLLAPAGLVPAYQTASALAQRTRIRAEMGARHPSLDLVVLRDRDLHAIRAEGGLAPVDAQAVPRSAQLLPPFKSLPALVHAWTGLVLVYDKSKFKTPPDSLAALLAPAVQEGGDKDAKERQERERQEREKLGVIGLLDGMAGALAVAGSLAAGKGAADLDAGRAWLTALHEQGARAYADDAALAQAFRQGRVRAALAWRSTVLQWKKDGLTLDTVVPREGLVPTLFQAAPVAAGPDRACAAAYLNALLDPKVQQACADRLYLAPAVDDAALPPETQAAAFTPEEVARVVSRDMDLLARAETDLETFWRTTFHAPPA</sequence>
<gene>
    <name evidence="4" type="ORF">C7R54_07720</name>
</gene>
<dbReference type="Gene3D" id="3.40.190.10">
    <property type="entry name" value="Periplasmic binding protein-like II"/>
    <property type="match status" value="4"/>
</dbReference>
<keyword evidence="1 3" id="KW-0732">Signal</keyword>
<comment type="caution">
    <text evidence="4">The sequence shown here is derived from an EMBL/GenBank/DDBJ whole genome shotgun (WGS) entry which is preliminary data.</text>
</comment>
<dbReference type="Proteomes" id="UP000290849">
    <property type="component" value="Unassembled WGS sequence"/>
</dbReference>
<proteinExistence type="predicted"/>
<dbReference type="OrthoDB" id="9155688at2"/>
<evidence type="ECO:0000313" key="4">
    <source>
        <dbReference type="EMBL" id="RXN91072.1"/>
    </source>
</evidence>
<dbReference type="GO" id="GO:0030976">
    <property type="term" value="F:thiamine pyrophosphate binding"/>
    <property type="evidence" value="ECO:0007669"/>
    <property type="project" value="TreeGrafter"/>
</dbReference>
<feature type="region of interest" description="Disordered" evidence="2">
    <location>
        <begin position="162"/>
        <end position="183"/>
    </location>
</feature>
<evidence type="ECO:0000313" key="5">
    <source>
        <dbReference type="Proteomes" id="UP000290849"/>
    </source>
</evidence>
<dbReference type="InterPro" id="IPR006311">
    <property type="entry name" value="TAT_signal"/>
</dbReference>
<accession>A0A4Q1HMB1</accession>
<dbReference type="EMBL" id="PYAL01000002">
    <property type="protein sequence ID" value="RXN91072.1"/>
    <property type="molecule type" value="Genomic_DNA"/>
</dbReference>
<dbReference type="GO" id="GO:0015888">
    <property type="term" value="P:thiamine transport"/>
    <property type="evidence" value="ECO:0007669"/>
    <property type="project" value="TreeGrafter"/>
</dbReference>
<evidence type="ECO:0008006" key="6">
    <source>
        <dbReference type="Google" id="ProtNLM"/>
    </source>
</evidence>
<dbReference type="GO" id="GO:0030288">
    <property type="term" value="C:outer membrane-bounded periplasmic space"/>
    <property type="evidence" value="ECO:0007669"/>
    <property type="project" value="TreeGrafter"/>
</dbReference>
<feature type="compositionally biased region" description="Basic and acidic residues" evidence="2">
    <location>
        <begin position="168"/>
        <end position="183"/>
    </location>
</feature>
<dbReference type="Pfam" id="PF13416">
    <property type="entry name" value="SBP_bac_8"/>
    <property type="match status" value="1"/>
</dbReference>
<dbReference type="PANTHER" id="PTHR30006:SF2">
    <property type="entry name" value="ABC TRANSPORTER SUBSTRATE-BINDING PROTEIN"/>
    <property type="match status" value="1"/>
</dbReference>
<keyword evidence="5" id="KW-1185">Reference proteome</keyword>
<dbReference type="PANTHER" id="PTHR30006">
    <property type="entry name" value="THIAMINE-BINDING PERIPLASMIC PROTEIN-RELATED"/>
    <property type="match status" value="1"/>
</dbReference>
<dbReference type="PROSITE" id="PS51318">
    <property type="entry name" value="TAT"/>
    <property type="match status" value="1"/>
</dbReference>
<feature type="signal peptide" evidence="3">
    <location>
        <begin position="1"/>
        <end position="30"/>
    </location>
</feature>
<evidence type="ECO:0000256" key="1">
    <source>
        <dbReference type="ARBA" id="ARBA00022729"/>
    </source>
</evidence>